<dbReference type="AlphaFoldDB" id="A0A0E9SW09"/>
<reference evidence="2" key="2">
    <citation type="journal article" date="2015" name="Fish Shellfish Immunol.">
        <title>Early steps in the European eel (Anguilla anguilla)-Vibrio vulnificus interaction in the gills: Role of the RtxA13 toxin.</title>
        <authorList>
            <person name="Callol A."/>
            <person name="Pajuelo D."/>
            <person name="Ebbesson L."/>
            <person name="Teles M."/>
            <person name="MacKenzie S."/>
            <person name="Amaro C."/>
        </authorList>
    </citation>
    <scope>NUCLEOTIDE SEQUENCE</scope>
</reference>
<evidence type="ECO:0000256" key="1">
    <source>
        <dbReference type="SAM" id="SignalP"/>
    </source>
</evidence>
<reference evidence="2" key="1">
    <citation type="submission" date="2014-11" db="EMBL/GenBank/DDBJ databases">
        <authorList>
            <person name="Amaro Gonzalez C."/>
        </authorList>
    </citation>
    <scope>NUCLEOTIDE SEQUENCE</scope>
</reference>
<sequence length="66" mass="7385">MCLALFLGCLLLLHLCHVCRIRPPLKSSISSNHLQGSGARGDYLRAWFGIMSLRSKYHLETLTVVS</sequence>
<protein>
    <recommendedName>
        <fullName evidence="3">Secreted protein</fullName>
    </recommendedName>
</protein>
<dbReference type="EMBL" id="GBXM01063023">
    <property type="protein sequence ID" value="JAH45554.1"/>
    <property type="molecule type" value="Transcribed_RNA"/>
</dbReference>
<organism evidence="2">
    <name type="scientific">Anguilla anguilla</name>
    <name type="common">European freshwater eel</name>
    <name type="synonym">Muraena anguilla</name>
    <dbReference type="NCBI Taxonomy" id="7936"/>
    <lineage>
        <taxon>Eukaryota</taxon>
        <taxon>Metazoa</taxon>
        <taxon>Chordata</taxon>
        <taxon>Craniata</taxon>
        <taxon>Vertebrata</taxon>
        <taxon>Euteleostomi</taxon>
        <taxon>Actinopterygii</taxon>
        <taxon>Neopterygii</taxon>
        <taxon>Teleostei</taxon>
        <taxon>Anguilliformes</taxon>
        <taxon>Anguillidae</taxon>
        <taxon>Anguilla</taxon>
    </lineage>
</organism>
<evidence type="ECO:0008006" key="3">
    <source>
        <dbReference type="Google" id="ProtNLM"/>
    </source>
</evidence>
<proteinExistence type="predicted"/>
<name>A0A0E9SW09_ANGAN</name>
<feature type="chain" id="PRO_5002432595" description="Secreted protein" evidence="1">
    <location>
        <begin position="22"/>
        <end position="66"/>
    </location>
</feature>
<feature type="signal peptide" evidence="1">
    <location>
        <begin position="1"/>
        <end position="21"/>
    </location>
</feature>
<evidence type="ECO:0000313" key="2">
    <source>
        <dbReference type="EMBL" id="JAH45554.1"/>
    </source>
</evidence>
<keyword evidence="1" id="KW-0732">Signal</keyword>
<accession>A0A0E9SW09</accession>